<proteinExistence type="predicted"/>
<dbReference type="AlphaFoldDB" id="A0A158E247"/>
<organism evidence="2 3">
    <name type="scientific">Caballeronia calidae</name>
    <dbReference type="NCBI Taxonomy" id="1777139"/>
    <lineage>
        <taxon>Bacteria</taxon>
        <taxon>Pseudomonadati</taxon>
        <taxon>Pseudomonadota</taxon>
        <taxon>Betaproteobacteria</taxon>
        <taxon>Burkholderiales</taxon>
        <taxon>Burkholderiaceae</taxon>
        <taxon>Caballeronia</taxon>
    </lineage>
</organism>
<dbReference type="EMBL" id="FCOX02000040">
    <property type="protein sequence ID" value="SAL00007.1"/>
    <property type="molecule type" value="Genomic_DNA"/>
</dbReference>
<gene>
    <name evidence="2" type="ORF">AWB78_05870</name>
</gene>
<keyword evidence="3" id="KW-1185">Reference proteome</keyword>
<accession>A0A158E247</accession>
<reference evidence="2" key="1">
    <citation type="submission" date="2016-01" db="EMBL/GenBank/DDBJ databases">
        <authorList>
            <person name="Peeters C."/>
        </authorList>
    </citation>
    <scope>NUCLEOTIDE SEQUENCE</scope>
    <source>
        <strain evidence="2">LMG 29321</strain>
    </source>
</reference>
<feature type="compositionally biased region" description="Polar residues" evidence="1">
    <location>
        <begin position="1"/>
        <end position="10"/>
    </location>
</feature>
<comment type="caution">
    <text evidence="2">The sequence shown here is derived from an EMBL/GenBank/DDBJ whole genome shotgun (WGS) entry which is preliminary data.</text>
</comment>
<evidence type="ECO:0000313" key="3">
    <source>
        <dbReference type="Proteomes" id="UP000071859"/>
    </source>
</evidence>
<dbReference type="Proteomes" id="UP000071859">
    <property type="component" value="Unassembled WGS sequence"/>
</dbReference>
<name>A0A158E247_9BURK</name>
<protein>
    <submittedName>
        <fullName evidence="2">Uncharacterized protein</fullName>
    </submittedName>
</protein>
<evidence type="ECO:0000256" key="1">
    <source>
        <dbReference type="SAM" id="MobiDB-lite"/>
    </source>
</evidence>
<evidence type="ECO:0000313" key="2">
    <source>
        <dbReference type="EMBL" id="SAL00007.1"/>
    </source>
</evidence>
<feature type="region of interest" description="Disordered" evidence="1">
    <location>
        <begin position="1"/>
        <end position="35"/>
    </location>
</feature>
<sequence>MKSDQANSFQRVEEALAGDDGPFMNHLVPGVPHNK</sequence>